<evidence type="ECO:0000256" key="1">
    <source>
        <dbReference type="SAM" id="MobiDB-lite"/>
    </source>
</evidence>
<comment type="caution">
    <text evidence="2">The sequence shown here is derived from an EMBL/GenBank/DDBJ whole genome shotgun (WGS) entry which is preliminary data.</text>
</comment>
<dbReference type="AlphaFoldDB" id="A0A7J7LW80"/>
<dbReference type="Proteomes" id="UP000541444">
    <property type="component" value="Unassembled WGS sequence"/>
</dbReference>
<evidence type="ECO:0000313" key="3">
    <source>
        <dbReference type="Proteomes" id="UP000541444"/>
    </source>
</evidence>
<reference evidence="2 3" key="1">
    <citation type="journal article" date="2020" name="IScience">
        <title>Genome Sequencing of the Endangered Kingdonia uniflora (Circaeasteraceae, Ranunculales) Reveals Potential Mechanisms of Evolutionary Specialization.</title>
        <authorList>
            <person name="Sun Y."/>
            <person name="Deng T."/>
            <person name="Zhang A."/>
            <person name="Moore M.J."/>
            <person name="Landis J.B."/>
            <person name="Lin N."/>
            <person name="Zhang H."/>
            <person name="Zhang X."/>
            <person name="Huang J."/>
            <person name="Zhang X."/>
            <person name="Sun H."/>
            <person name="Wang H."/>
        </authorList>
    </citation>
    <scope>NUCLEOTIDE SEQUENCE [LARGE SCALE GENOMIC DNA]</scope>
    <source>
        <strain evidence="2">TB1705</strain>
        <tissue evidence="2">Leaf</tissue>
    </source>
</reference>
<protein>
    <submittedName>
        <fullName evidence="2">Uncharacterized protein</fullName>
    </submittedName>
</protein>
<name>A0A7J7LW80_9MAGN</name>
<proteinExistence type="predicted"/>
<organism evidence="2 3">
    <name type="scientific">Kingdonia uniflora</name>
    <dbReference type="NCBI Taxonomy" id="39325"/>
    <lineage>
        <taxon>Eukaryota</taxon>
        <taxon>Viridiplantae</taxon>
        <taxon>Streptophyta</taxon>
        <taxon>Embryophyta</taxon>
        <taxon>Tracheophyta</taxon>
        <taxon>Spermatophyta</taxon>
        <taxon>Magnoliopsida</taxon>
        <taxon>Ranunculales</taxon>
        <taxon>Circaeasteraceae</taxon>
        <taxon>Kingdonia</taxon>
    </lineage>
</organism>
<gene>
    <name evidence="2" type="ORF">GIB67_018556</name>
</gene>
<dbReference type="OrthoDB" id="696650at2759"/>
<accession>A0A7J7LW80</accession>
<keyword evidence="3" id="KW-1185">Reference proteome</keyword>
<feature type="region of interest" description="Disordered" evidence="1">
    <location>
        <begin position="272"/>
        <end position="293"/>
    </location>
</feature>
<sequence length="346" mass="39267">MLSFWMRWIMLDYIGRMQTSRVSQGHRDLECPTRRSSGSTKAQWYPLNAQCVAYKGIVVQIRFWQDSGKIEEDRENDARKIYQGMNGERRNGLRPLAKEAVITEDEATGVRPRESHRYSTIEFSMRYEPSIPASKFIVSYSFEETSSSGRGDECSVMEKTVNSVGTTIKVVGPSRSEHVKKREDKREKVGVLIVYPEGVDVPDEPALERNHIYYNLKPKPLATPDKTSLFDCVARDQDELTEVAHKVQKPAQQSTSATGAVPTKQEIVKPAAGGVQEKPEASVSALGDPEKSSLKRMRLLEEDSHRTNPHTAAKMKELERRYCYMARTNSQKLKDEYLEHTFAICG</sequence>
<evidence type="ECO:0000313" key="2">
    <source>
        <dbReference type="EMBL" id="KAF6146903.1"/>
    </source>
</evidence>
<dbReference type="EMBL" id="JACGCM010001954">
    <property type="protein sequence ID" value="KAF6146903.1"/>
    <property type="molecule type" value="Genomic_DNA"/>
</dbReference>